<dbReference type="EMBL" id="DSTK01000037">
    <property type="protein sequence ID" value="HFK98173.1"/>
    <property type="molecule type" value="Genomic_DNA"/>
</dbReference>
<protein>
    <recommendedName>
        <fullName evidence="2">Malectin domain-containing protein</fullName>
    </recommendedName>
</protein>
<name>A0A832A282_9BACT</name>
<gene>
    <name evidence="1" type="ORF">ENS06_12745</name>
</gene>
<comment type="caution">
    <text evidence="1">The sequence shown here is derived from an EMBL/GenBank/DDBJ whole genome shotgun (WGS) entry which is preliminary data.</text>
</comment>
<sequence>MNPADGRSLTMVLYFDAIAGPQYRQTFAFYFNGQLVKTVDYTSPKDHTLTMDISGMIQETNHLVIKISRPIAPRSVDPQSGDTRRLGIGLKRIDFLRGGDLPPSEPGS</sequence>
<accession>A0A832A282</accession>
<organism evidence="1">
    <name type="scientific">Desulfacinum infernum</name>
    <dbReference type="NCBI Taxonomy" id="35837"/>
    <lineage>
        <taxon>Bacteria</taxon>
        <taxon>Pseudomonadati</taxon>
        <taxon>Thermodesulfobacteriota</taxon>
        <taxon>Syntrophobacteria</taxon>
        <taxon>Syntrophobacterales</taxon>
        <taxon>Syntrophobacteraceae</taxon>
        <taxon>Desulfacinum</taxon>
    </lineage>
</organism>
<dbReference type="AlphaFoldDB" id="A0A832A282"/>
<evidence type="ECO:0008006" key="2">
    <source>
        <dbReference type="Google" id="ProtNLM"/>
    </source>
</evidence>
<reference evidence="1" key="1">
    <citation type="journal article" date="2020" name="mSystems">
        <title>Genome- and Community-Level Interaction Insights into Carbon Utilization and Element Cycling Functions of Hydrothermarchaeota in Hydrothermal Sediment.</title>
        <authorList>
            <person name="Zhou Z."/>
            <person name="Liu Y."/>
            <person name="Xu W."/>
            <person name="Pan J."/>
            <person name="Luo Z.H."/>
            <person name="Li M."/>
        </authorList>
    </citation>
    <scope>NUCLEOTIDE SEQUENCE [LARGE SCALE GENOMIC DNA]</scope>
    <source>
        <strain evidence="1">SpSt-456</strain>
    </source>
</reference>
<evidence type="ECO:0000313" key="1">
    <source>
        <dbReference type="EMBL" id="HFK98173.1"/>
    </source>
</evidence>
<proteinExistence type="predicted"/>